<feature type="transmembrane region" description="Helical" evidence="1">
    <location>
        <begin position="12"/>
        <end position="38"/>
    </location>
</feature>
<dbReference type="RefSeq" id="WP_047188902.1">
    <property type="nucleotide sequence ID" value="NZ_LCYG01000022.1"/>
</dbReference>
<reference evidence="2 3" key="1">
    <citation type="submission" date="2015-05" db="EMBL/GenBank/DDBJ databases">
        <title>Draft genome sequence of Microvirga vignae strain BR3299, a novel nitrogen fixing bacteria isolated from Brazil semi-aired region.</title>
        <authorList>
            <person name="Zilli J.E."/>
            <person name="Passos S.R."/>
            <person name="Leite J."/>
            <person name="Baldani J.I."/>
            <person name="Xavier G.R."/>
            <person name="Rumjaneck N.G."/>
            <person name="Simoes-Araujo J.L."/>
        </authorList>
    </citation>
    <scope>NUCLEOTIDE SEQUENCE [LARGE SCALE GENOMIC DNA]</scope>
    <source>
        <strain evidence="2 3">BR3299</strain>
    </source>
</reference>
<evidence type="ECO:0000256" key="1">
    <source>
        <dbReference type="SAM" id="Phobius"/>
    </source>
</evidence>
<keyword evidence="1" id="KW-0812">Transmembrane</keyword>
<keyword evidence="3" id="KW-1185">Reference proteome</keyword>
<feature type="transmembrane region" description="Helical" evidence="1">
    <location>
        <begin position="154"/>
        <end position="175"/>
    </location>
</feature>
<evidence type="ECO:0000313" key="3">
    <source>
        <dbReference type="Proteomes" id="UP000035489"/>
    </source>
</evidence>
<feature type="transmembrane region" description="Helical" evidence="1">
    <location>
        <begin position="100"/>
        <end position="121"/>
    </location>
</feature>
<comment type="caution">
    <text evidence="2">The sequence shown here is derived from an EMBL/GenBank/DDBJ whole genome shotgun (WGS) entry which is preliminary data.</text>
</comment>
<gene>
    <name evidence="2" type="ORF">AA309_10110</name>
</gene>
<organism evidence="2 3">
    <name type="scientific">Microvirga vignae</name>
    <dbReference type="NCBI Taxonomy" id="1225564"/>
    <lineage>
        <taxon>Bacteria</taxon>
        <taxon>Pseudomonadati</taxon>
        <taxon>Pseudomonadota</taxon>
        <taxon>Alphaproteobacteria</taxon>
        <taxon>Hyphomicrobiales</taxon>
        <taxon>Methylobacteriaceae</taxon>
        <taxon>Microvirga</taxon>
    </lineage>
</organism>
<protein>
    <submittedName>
        <fullName evidence="2">Uncharacterized protein</fullName>
    </submittedName>
</protein>
<accession>A0A0H1RKJ6</accession>
<dbReference type="PATRIC" id="fig|1225564.3.peg.2668"/>
<keyword evidence="1" id="KW-0472">Membrane</keyword>
<feature type="transmembrane region" description="Helical" evidence="1">
    <location>
        <begin position="286"/>
        <end position="305"/>
    </location>
</feature>
<proteinExistence type="predicted"/>
<dbReference type="Proteomes" id="UP000035489">
    <property type="component" value="Unassembled WGS sequence"/>
</dbReference>
<name>A0A0H1RKJ6_9HYPH</name>
<dbReference type="OrthoDB" id="7470647at2"/>
<dbReference type="EMBL" id="LCYG01000022">
    <property type="protein sequence ID" value="KLK93147.1"/>
    <property type="molecule type" value="Genomic_DNA"/>
</dbReference>
<feature type="transmembrane region" description="Helical" evidence="1">
    <location>
        <begin position="181"/>
        <end position="199"/>
    </location>
</feature>
<dbReference type="AlphaFoldDB" id="A0A0H1RKJ6"/>
<feature type="transmembrane region" description="Helical" evidence="1">
    <location>
        <begin position="127"/>
        <end position="147"/>
    </location>
</feature>
<feature type="transmembrane region" description="Helical" evidence="1">
    <location>
        <begin position="249"/>
        <end position="274"/>
    </location>
</feature>
<keyword evidence="1" id="KW-1133">Transmembrane helix</keyword>
<evidence type="ECO:0000313" key="2">
    <source>
        <dbReference type="EMBL" id="KLK93147.1"/>
    </source>
</evidence>
<sequence length="347" mass="37304">MLLSTPLRRGILTFLALSIVLYPVFITLLRVVLFNTIITDDYAPYLLYLIGHPEGSVPGAPWAYRVLSVAAAIPFRLLPVITFSNLPGDWSPAYIAAKQALAVLSYLCMVATVCVAGYAAATRFGCGPLGTFLAGALAFILAQYIALYSLDAPALLLISFGVLALNSLPAFSALMVVSALANEKVLIVFGLMFAVRLLLRPARQRAFLFLFPVIAGCALYGAAMMAFPLPLMEHQQNLGHLLPSIMMNVQASLTLRGLLLNVLPVLVVFALALLARTTTLSKHAPYASQVDWLVVPLLLCVAMVASVTLNVGRIVMHAFPLFIGPVALALEQRIQNQSAHSFPGRAT</sequence>
<feature type="transmembrane region" description="Helical" evidence="1">
    <location>
        <begin position="206"/>
        <end position="229"/>
    </location>
</feature>